<evidence type="ECO:0000256" key="3">
    <source>
        <dbReference type="ARBA" id="ARBA00022806"/>
    </source>
</evidence>
<comment type="caution">
    <text evidence="10">The sequence shown here is derived from an EMBL/GenBank/DDBJ whole genome shotgun (WGS) entry which is preliminary data.</text>
</comment>
<organism evidence="10 11">
    <name type="scientific">Cohnella yongneupensis</name>
    <dbReference type="NCBI Taxonomy" id="425006"/>
    <lineage>
        <taxon>Bacteria</taxon>
        <taxon>Bacillati</taxon>
        <taxon>Bacillota</taxon>
        <taxon>Bacilli</taxon>
        <taxon>Bacillales</taxon>
        <taxon>Paenibacillaceae</taxon>
        <taxon>Cohnella</taxon>
    </lineage>
</organism>
<evidence type="ECO:0000256" key="2">
    <source>
        <dbReference type="ARBA" id="ARBA00022801"/>
    </source>
</evidence>
<dbReference type="InterPro" id="IPR014014">
    <property type="entry name" value="RNA_helicase_DEAD_Q_motif"/>
</dbReference>
<evidence type="ECO:0000256" key="6">
    <source>
        <dbReference type="PROSITE-ProRule" id="PRU00552"/>
    </source>
</evidence>
<dbReference type="RefSeq" id="WP_378112719.1">
    <property type="nucleotide sequence ID" value="NZ_JBHSNC010000047.1"/>
</dbReference>
<name>A0ABW0R0J9_9BACL</name>
<dbReference type="EC" id="3.6.4.13" evidence="5"/>
<dbReference type="PROSITE" id="PS51194">
    <property type="entry name" value="HELICASE_CTER"/>
    <property type="match status" value="1"/>
</dbReference>
<keyword evidence="1 5" id="KW-0547">Nucleotide-binding</keyword>
<accession>A0ABW0R0J9</accession>
<comment type="subcellular location">
    <subcellularLocation>
        <location evidence="5">Cytoplasm</location>
    </subcellularLocation>
</comment>
<dbReference type="PANTHER" id="PTHR47959:SF1">
    <property type="entry name" value="ATP-DEPENDENT RNA HELICASE DBPA"/>
    <property type="match status" value="1"/>
</dbReference>
<comment type="function">
    <text evidence="5">DEAD-box RNA helicase involved in the assembly of the 50S ribosomal subunit. Has an RNA-dependent ATPase activity, which is specific for 23S rRNA, and a 3' to 5' RNA helicase activity that uses the energy of ATP hydrolysis to destabilize and unwind short rRNA duplexes.</text>
</comment>
<dbReference type="SUPFAM" id="SSF52540">
    <property type="entry name" value="P-loop containing nucleoside triphosphate hydrolases"/>
    <property type="match status" value="1"/>
</dbReference>
<dbReference type="InterPro" id="IPR044742">
    <property type="entry name" value="DEAD/DEAH_RhlB"/>
</dbReference>
<keyword evidence="4 5" id="KW-0067">ATP-binding</keyword>
<keyword evidence="11" id="KW-1185">Reference proteome</keyword>
<comment type="similarity">
    <text evidence="5">Belongs to the DEAD box helicase family. DbpA subfamily.</text>
</comment>
<keyword evidence="3 5" id="KW-0347">Helicase</keyword>
<dbReference type="InterPro" id="IPR000629">
    <property type="entry name" value="RNA-helicase_DEAD-box_CS"/>
</dbReference>
<evidence type="ECO:0000256" key="4">
    <source>
        <dbReference type="ARBA" id="ARBA00022840"/>
    </source>
</evidence>
<comment type="domain">
    <text evidence="5">Contains an N-terminal domain that binds non-specifically to RNA and a C-terminal domain that binds specifically and tightly to hairpin 92 of 23S rRNA.</text>
</comment>
<sequence length="484" mass="54062">MTTRRFNDYPLSEEIVRALEGLGYKEPTEVQDKVIPIALEGKDIAVKSRTGSGKTAAFGIPICEWVQWEENKPQALVLTPTRELALQVNEDMTNIGRFKRIKSAAVFGKEPFSKQAAQLKQKTHIVVGTPGRVLDHIGRGTIDLEQIRYFVIDEADEMLNMGFIEQVEKIIQALPKDRTTLLFSATLPKDVEKLCHKYMNDPVDIEISSPAGAAASNLIDHSLIAVAKDTDKPKLLRDVLVVENPDSAIIFGRTQEQVDQIYRQLDTIGLRCGKIHGGMEQDERFKVMNAFRKGEFRYLVATDVAARGIDIDNITHVINYDIPQDNEGYVHRSGRTGRAGKEGKAISFALPSEDKFLRSIERYIGFEIVKRKAPTADEVALRQPSFEKKVTTEPTLKKDKNAQLNQDIMKLYFGGGKKKKLRAVDFVGTLANLQGMSADDIGIITIQDLETYVDILNGKGKLVLEAMKTTTVKGKLLKVYVANK</sequence>
<dbReference type="PROSITE" id="PS51195">
    <property type="entry name" value="Q_MOTIF"/>
    <property type="match status" value="1"/>
</dbReference>
<evidence type="ECO:0000313" key="11">
    <source>
        <dbReference type="Proteomes" id="UP001596108"/>
    </source>
</evidence>
<reference evidence="11" key="1">
    <citation type="journal article" date="2019" name="Int. J. Syst. Evol. Microbiol.">
        <title>The Global Catalogue of Microorganisms (GCM) 10K type strain sequencing project: providing services to taxonomists for standard genome sequencing and annotation.</title>
        <authorList>
            <consortium name="The Broad Institute Genomics Platform"/>
            <consortium name="The Broad Institute Genome Sequencing Center for Infectious Disease"/>
            <person name="Wu L."/>
            <person name="Ma J."/>
        </authorList>
    </citation>
    <scope>NUCLEOTIDE SEQUENCE [LARGE SCALE GENOMIC DNA]</scope>
    <source>
        <strain evidence="11">CGMCC 1.18578</strain>
    </source>
</reference>
<dbReference type="InterPro" id="IPR014001">
    <property type="entry name" value="Helicase_ATP-bd"/>
</dbReference>
<dbReference type="InterPro" id="IPR028619">
    <property type="entry name" value="DEAD_helicase_DbpA"/>
</dbReference>
<feature type="domain" description="DEAD-box RNA helicase Q" evidence="9">
    <location>
        <begin position="4"/>
        <end position="32"/>
    </location>
</feature>
<feature type="region of interest" description="Involved in 23S rRNA binding" evidence="5">
    <location>
        <begin position="409"/>
        <end position="484"/>
    </location>
</feature>
<dbReference type="HAMAP" id="MF_00965">
    <property type="entry name" value="DEAD_helicase_DbpA"/>
    <property type="match status" value="1"/>
</dbReference>
<dbReference type="CDD" id="cd00268">
    <property type="entry name" value="DEADc"/>
    <property type="match status" value="1"/>
</dbReference>
<evidence type="ECO:0000256" key="5">
    <source>
        <dbReference type="HAMAP-Rule" id="MF_00965"/>
    </source>
</evidence>
<evidence type="ECO:0000256" key="1">
    <source>
        <dbReference type="ARBA" id="ARBA00022741"/>
    </source>
</evidence>
<dbReference type="SMART" id="SM00487">
    <property type="entry name" value="DEXDc"/>
    <property type="match status" value="1"/>
</dbReference>
<dbReference type="GO" id="GO:0004386">
    <property type="term" value="F:helicase activity"/>
    <property type="evidence" value="ECO:0007669"/>
    <property type="project" value="UniProtKB-KW"/>
</dbReference>
<proteinExistence type="inferred from homology"/>
<feature type="short sequence motif" description="Q motif" evidence="6">
    <location>
        <begin position="4"/>
        <end position="32"/>
    </location>
</feature>
<dbReference type="PANTHER" id="PTHR47959">
    <property type="entry name" value="ATP-DEPENDENT RNA HELICASE RHLE-RELATED"/>
    <property type="match status" value="1"/>
</dbReference>
<keyword evidence="5" id="KW-0694">RNA-binding</keyword>
<dbReference type="Gene3D" id="3.30.70.330">
    <property type="match status" value="1"/>
</dbReference>
<evidence type="ECO:0000259" key="8">
    <source>
        <dbReference type="PROSITE" id="PS51194"/>
    </source>
</evidence>
<dbReference type="PROSITE" id="PS51192">
    <property type="entry name" value="HELICASE_ATP_BIND_1"/>
    <property type="match status" value="1"/>
</dbReference>
<dbReference type="InterPro" id="IPR050079">
    <property type="entry name" value="DEAD_box_RNA_helicase"/>
</dbReference>
<dbReference type="InterPro" id="IPR001650">
    <property type="entry name" value="Helicase_C-like"/>
</dbReference>
<dbReference type="CDD" id="cd18787">
    <property type="entry name" value="SF2_C_DEAD"/>
    <property type="match status" value="1"/>
</dbReference>
<dbReference type="InterPro" id="IPR012677">
    <property type="entry name" value="Nucleotide-bd_a/b_plait_sf"/>
</dbReference>
<dbReference type="Proteomes" id="UP001596108">
    <property type="component" value="Unassembled WGS sequence"/>
</dbReference>
<dbReference type="Pfam" id="PF00271">
    <property type="entry name" value="Helicase_C"/>
    <property type="match status" value="1"/>
</dbReference>
<dbReference type="InterPro" id="IPR027417">
    <property type="entry name" value="P-loop_NTPase"/>
</dbReference>
<dbReference type="CDD" id="cd12500">
    <property type="entry name" value="RRM_BsYxiN_like"/>
    <property type="match status" value="1"/>
</dbReference>
<dbReference type="InterPro" id="IPR005580">
    <property type="entry name" value="DbpA/CsdA_RNA-bd_dom"/>
</dbReference>
<dbReference type="Pfam" id="PF03880">
    <property type="entry name" value="DbpA"/>
    <property type="match status" value="1"/>
</dbReference>
<gene>
    <name evidence="5" type="primary">dbpA</name>
    <name evidence="10" type="ORF">ACFPQ4_15205</name>
</gene>
<dbReference type="PROSITE" id="PS00039">
    <property type="entry name" value="DEAD_ATP_HELICASE"/>
    <property type="match status" value="1"/>
</dbReference>
<evidence type="ECO:0000259" key="9">
    <source>
        <dbReference type="PROSITE" id="PS51195"/>
    </source>
</evidence>
<protein>
    <recommendedName>
        <fullName evidence="5">ATP-dependent RNA helicase DbpA</fullName>
        <ecNumber evidence="5">3.6.4.13</ecNumber>
    </recommendedName>
</protein>
<evidence type="ECO:0000259" key="7">
    <source>
        <dbReference type="PROSITE" id="PS51192"/>
    </source>
</evidence>
<comment type="catalytic activity">
    <reaction evidence="5">
        <text>ATP + H2O = ADP + phosphate + H(+)</text>
        <dbReference type="Rhea" id="RHEA:13065"/>
        <dbReference type="ChEBI" id="CHEBI:15377"/>
        <dbReference type="ChEBI" id="CHEBI:15378"/>
        <dbReference type="ChEBI" id="CHEBI:30616"/>
        <dbReference type="ChEBI" id="CHEBI:43474"/>
        <dbReference type="ChEBI" id="CHEBI:456216"/>
        <dbReference type="EC" id="3.6.4.13"/>
    </reaction>
</comment>
<evidence type="ECO:0000313" key="10">
    <source>
        <dbReference type="EMBL" id="MFC5530776.1"/>
    </source>
</evidence>
<dbReference type="SMART" id="SM00490">
    <property type="entry name" value="HELICc"/>
    <property type="match status" value="1"/>
</dbReference>
<dbReference type="Gene3D" id="3.40.50.300">
    <property type="entry name" value="P-loop containing nucleotide triphosphate hydrolases"/>
    <property type="match status" value="2"/>
</dbReference>
<dbReference type="InterPro" id="IPR011545">
    <property type="entry name" value="DEAD/DEAH_box_helicase_dom"/>
</dbReference>
<keyword evidence="5" id="KW-0963">Cytoplasm</keyword>
<dbReference type="EMBL" id="JBHSNC010000047">
    <property type="protein sequence ID" value="MFC5530776.1"/>
    <property type="molecule type" value="Genomic_DNA"/>
</dbReference>
<feature type="domain" description="Helicase ATP-binding" evidence="7">
    <location>
        <begin position="35"/>
        <end position="205"/>
    </location>
</feature>
<keyword evidence="2 5" id="KW-0378">Hydrolase</keyword>
<keyword evidence="5" id="KW-0690">Ribosome biogenesis</keyword>
<dbReference type="Pfam" id="PF00270">
    <property type="entry name" value="DEAD"/>
    <property type="match status" value="1"/>
</dbReference>
<feature type="domain" description="Helicase C-terminal" evidence="8">
    <location>
        <begin position="234"/>
        <end position="387"/>
    </location>
</feature>